<dbReference type="EMBL" id="JAAAIN010002035">
    <property type="protein sequence ID" value="KAG0297834.1"/>
    <property type="molecule type" value="Genomic_DNA"/>
</dbReference>
<sequence length="115" mass="12798">MTKIIFLAIHTKARATQKRMIERFNKTVLHNEFPDGAKVMSLDPIKGDKLLPRYVGPFTVLRRTTGGSYELKGGTGALLGRKFAPSFAKSRQFERIPEVLGLVTRLRGAGKLSPE</sequence>
<reference evidence="1" key="1">
    <citation type="journal article" date="2020" name="Fungal Divers.">
        <title>Resolving the Mortierellaceae phylogeny through synthesis of multi-gene phylogenetics and phylogenomics.</title>
        <authorList>
            <person name="Vandepol N."/>
            <person name="Liber J."/>
            <person name="Desiro A."/>
            <person name="Na H."/>
            <person name="Kennedy M."/>
            <person name="Barry K."/>
            <person name="Grigoriev I.V."/>
            <person name="Miller A.N."/>
            <person name="O'Donnell K."/>
            <person name="Stajich J.E."/>
            <person name="Bonito G."/>
        </authorList>
    </citation>
    <scope>NUCLEOTIDE SEQUENCE</scope>
    <source>
        <strain evidence="1">NVP60</strain>
    </source>
</reference>
<dbReference type="OrthoDB" id="10267344at2759"/>
<gene>
    <name evidence="1" type="ORF">BGZ97_004213</name>
</gene>
<accession>A0A9P6QWY5</accession>
<evidence type="ECO:0000313" key="2">
    <source>
        <dbReference type="Proteomes" id="UP000823405"/>
    </source>
</evidence>
<evidence type="ECO:0000313" key="1">
    <source>
        <dbReference type="EMBL" id="KAG0297834.1"/>
    </source>
</evidence>
<proteinExistence type="predicted"/>
<comment type="caution">
    <text evidence="1">The sequence shown here is derived from an EMBL/GenBank/DDBJ whole genome shotgun (WGS) entry which is preliminary data.</text>
</comment>
<dbReference type="Proteomes" id="UP000823405">
    <property type="component" value="Unassembled WGS sequence"/>
</dbReference>
<keyword evidence="2" id="KW-1185">Reference proteome</keyword>
<organism evidence="1 2">
    <name type="scientific">Linnemannia gamsii</name>
    <dbReference type="NCBI Taxonomy" id="64522"/>
    <lineage>
        <taxon>Eukaryota</taxon>
        <taxon>Fungi</taxon>
        <taxon>Fungi incertae sedis</taxon>
        <taxon>Mucoromycota</taxon>
        <taxon>Mortierellomycotina</taxon>
        <taxon>Mortierellomycetes</taxon>
        <taxon>Mortierellales</taxon>
        <taxon>Mortierellaceae</taxon>
        <taxon>Linnemannia</taxon>
    </lineage>
</organism>
<name>A0A9P6QWY5_9FUNG</name>
<protein>
    <submittedName>
        <fullName evidence="1">Uncharacterized protein</fullName>
    </submittedName>
</protein>
<dbReference type="AlphaFoldDB" id="A0A9P6QWY5"/>